<evidence type="ECO:0000256" key="4">
    <source>
        <dbReference type="ARBA" id="ARBA00023239"/>
    </source>
</evidence>
<dbReference type="InterPro" id="IPR009014">
    <property type="entry name" value="Transketo_C/PFOR_II"/>
</dbReference>
<dbReference type="InterPro" id="IPR019790">
    <property type="entry name" value="Xul5P/Fru6P_PKetolase_CS"/>
</dbReference>
<dbReference type="AlphaFoldDB" id="A0A1M4E4N3"/>
<proteinExistence type="inferred from homology"/>
<dbReference type="EC" id="4.1.2.22" evidence="7"/>
<dbReference type="Pfam" id="PF03894">
    <property type="entry name" value="XFP"/>
    <property type="match status" value="1"/>
</dbReference>
<dbReference type="SUPFAM" id="SSF52518">
    <property type="entry name" value="Thiamin diphosphate-binding fold (THDP-binding)"/>
    <property type="match status" value="2"/>
</dbReference>
<feature type="domain" description="Xylulose 5-phosphate/Fructose 6-phosphate phosphoketolase N-terminal" evidence="6">
    <location>
        <begin position="26"/>
        <end position="387"/>
    </location>
</feature>
<dbReference type="PIRSF" id="PIRSF017245">
    <property type="entry name" value="Phosphoketolase"/>
    <property type="match status" value="1"/>
</dbReference>
<dbReference type="EMBL" id="LT559118">
    <property type="protein sequence ID" value="SBO93825.1"/>
    <property type="molecule type" value="Genomic_DNA"/>
</dbReference>
<accession>A0A1M4E4N3</accession>
<comment type="similarity">
    <text evidence="2">Belongs to the XFP family.</text>
</comment>
<reference evidence="7" key="1">
    <citation type="submission" date="2016-04" db="EMBL/GenBank/DDBJ databases">
        <authorList>
            <person name="Evans L.H."/>
            <person name="Alamgir A."/>
            <person name="Owens N."/>
            <person name="Weber N.D."/>
            <person name="Virtaneva K."/>
            <person name="Barbian K."/>
            <person name="Babar A."/>
            <person name="Rosenke K."/>
        </authorList>
    </citation>
    <scope>NUCLEOTIDE SEQUENCE</scope>
    <source>
        <strain evidence="7">Nono1</strain>
    </source>
</reference>
<dbReference type="Pfam" id="PF09363">
    <property type="entry name" value="XFP_C"/>
    <property type="match status" value="1"/>
</dbReference>
<dbReference type="EC" id="4.1.2.9" evidence="7"/>
<evidence type="ECO:0000313" key="7">
    <source>
        <dbReference type="EMBL" id="SBO93825.1"/>
    </source>
</evidence>
<sequence>MYGFDVTISSAVSAREQRRKATAGPLSPELLDRMQRYWQAANYVTVAQIYLQDNPLLREPLRHEHVKPRLLGHWGTSPGLNLIYLHLNRLITERDADVIYLAGPGHGGPALVGQAYLEGTYSEFYPAVTPDTAGLRLLCRRFSTPDGVPSHVSVPTPGSVHEGGELGYVLSHAFGAAFDNPDLIVAAVVGDGEAESGPLAGAWRSTAFLNPARDGAVLPILHLNGYKISGPAVISRDSDADIEAFLRGNGYQAHFVEGDDPPGVHQELAAALDRCHEQIRAIQREARNHGVFDRPRWPAIVLRTPKGWTGPKEVDGLPAEGTFRSHQVPMSDTRTNSAHLAQLEEWLRSYRPEELFDAEGRLVPELAALAPAGERRMSANPHANGGKVLIDLDIPDFRDYAIKVEQPAVIRRESPRQLGMMLRDIYTRNAEAANFRLFCPDETNSNRLGNVFEVENRCFVGRTLDIDDHLSPDGRVMEVLSEHLCEGWLEGYTLTGRHGIFATYEAFAMVSASMAVQHAKWLQEARNVPWREPVPSLNILLTSTCWRNDHNGFSHQGPGLIDVMLSKRGTVTRIYLPPDANCLLSVGDHCLRSRDYVNLIVIDKQPQLQFLDMETAIRHCENGVSIWHKASNDEGGEPDVVLGCAGDIPTMETVAAAWYLRRIVPDLRVRVVNVVDLMRLFPVEHHPHGTTDKEFVELFTEDKPVVFAFHGYRRAIHEIVHGHPHVGRIHVRGFSEQGTTTTPFQMVVLNEMSRFHLAAEAIRRVPRLRERAADLVAQCEARVAEANAYAREHFEDQPEIRDWVWTDHD</sequence>
<dbReference type="PROSITE" id="PS60003">
    <property type="entry name" value="PHOSPHOKETOLASE_2"/>
    <property type="match status" value="1"/>
</dbReference>
<dbReference type="GO" id="GO:0050193">
    <property type="term" value="F:phosphoketolase activity"/>
    <property type="evidence" value="ECO:0007669"/>
    <property type="project" value="UniProtKB-EC"/>
</dbReference>
<dbReference type="PROSITE" id="PS60002">
    <property type="entry name" value="PHOSPHOKETOLASE_1"/>
    <property type="match status" value="1"/>
</dbReference>
<dbReference type="GO" id="GO:0000287">
    <property type="term" value="F:magnesium ion binding"/>
    <property type="evidence" value="ECO:0007669"/>
    <property type="project" value="UniProtKB-ARBA"/>
</dbReference>
<dbReference type="Gene3D" id="3.40.50.920">
    <property type="match status" value="1"/>
</dbReference>
<comment type="cofactor">
    <cofactor evidence="1">
        <name>thiamine diphosphate</name>
        <dbReference type="ChEBI" id="CHEBI:58937"/>
    </cofactor>
</comment>
<evidence type="ECO:0000259" key="5">
    <source>
        <dbReference type="Pfam" id="PF09363"/>
    </source>
</evidence>
<keyword evidence="4 7" id="KW-0456">Lyase</keyword>
<evidence type="ECO:0000256" key="2">
    <source>
        <dbReference type="ARBA" id="ARBA00005623"/>
    </source>
</evidence>
<name>A0A1M4E4N3_9ACTN</name>
<evidence type="ECO:0000256" key="3">
    <source>
        <dbReference type="ARBA" id="ARBA00023052"/>
    </source>
</evidence>
<keyword evidence="3" id="KW-0786">Thiamine pyrophosphate</keyword>
<protein>
    <submittedName>
        <fullName evidence="7">Xylulose-5-phosphate phosphoketolase @ Fructose-6-phosphate phosphoketolase</fullName>
        <ecNumber evidence="7">4.1.2.22</ecNumber>
        <ecNumber evidence="7">4.1.2.9</ecNumber>
    </submittedName>
</protein>
<evidence type="ECO:0000259" key="6">
    <source>
        <dbReference type="Pfam" id="PF09364"/>
    </source>
</evidence>
<dbReference type="PANTHER" id="PTHR31273:SF0">
    <property type="entry name" value="PHOSPHOKETOLASE-RELATED"/>
    <property type="match status" value="1"/>
</dbReference>
<dbReference type="RefSeq" id="WP_225272990.1">
    <property type="nucleotide sequence ID" value="NZ_CP084058.1"/>
</dbReference>
<dbReference type="Pfam" id="PF09364">
    <property type="entry name" value="XFP_N"/>
    <property type="match status" value="1"/>
</dbReference>
<evidence type="ECO:0000256" key="1">
    <source>
        <dbReference type="ARBA" id="ARBA00001964"/>
    </source>
</evidence>
<dbReference type="NCBIfam" id="NF003619">
    <property type="entry name" value="PRK05261.1-4"/>
    <property type="match status" value="1"/>
</dbReference>
<dbReference type="InterPro" id="IPR018970">
    <property type="entry name" value="Xul5P/Fru6P_PKetolase_N"/>
</dbReference>
<dbReference type="GO" id="GO:0005975">
    <property type="term" value="P:carbohydrate metabolic process"/>
    <property type="evidence" value="ECO:0007669"/>
    <property type="project" value="InterPro"/>
</dbReference>
<organism evidence="7">
    <name type="scientific">Nonomuraea gerenzanensis</name>
    <dbReference type="NCBI Taxonomy" id="93944"/>
    <lineage>
        <taxon>Bacteria</taxon>
        <taxon>Bacillati</taxon>
        <taxon>Actinomycetota</taxon>
        <taxon>Actinomycetes</taxon>
        <taxon>Streptosporangiales</taxon>
        <taxon>Streptosporangiaceae</taxon>
        <taxon>Nonomuraea</taxon>
    </lineage>
</organism>
<feature type="domain" description="Xylulose 5-phosphate/Fructose 6-phosphate phosphoketolase C-terminal" evidence="5">
    <location>
        <begin position="604"/>
        <end position="805"/>
    </location>
</feature>
<dbReference type="InterPro" id="IPR018969">
    <property type="entry name" value="Xul5P/Fru6P_PKetolase_C"/>
</dbReference>
<dbReference type="InterPro" id="IPR029061">
    <property type="entry name" value="THDP-binding"/>
</dbReference>
<dbReference type="NCBIfam" id="NF003617">
    <property type="entry name" value="PRK05261.1-2"/>
    <property type="match status" value="1"/>
</dbReference>
<dbReference type="GO" id="GO:0047905">
    <property type="term" value="F:fructose-6-phosphate phosphoketolase activity"/>
    <property type="evidence" value="ECO:0007669"/>
    <property type="project" value="UniProtKB-EC"/>
</dbReference>
<dbReference type="Gene3D" id="3.40.50.970">
    <property type="match status" value="2"/>
</dbReference>
<dbReference type="PANTHER" id="PTHR31273">
    <property type="entry name" value="PHOSPHOKETOLASE-RELATED"/>
    <property type="match status" value="1"/>
</dbReference>
<gene>
    <name evidence="7" type="ORF">BN4615_P3339</name>
</gene>
<dbReference type="InterPro" id="IPR005593">
    <property type="entry name" value="Xul5P/Fru6P_PKetolase"/>
</dbReference>
<dbReference type="InterPro" id="IPR019789">
    <property type="entry name" value="Xul5P/Fru6P_PKetolase_ThDP_BS"/>
</dbReference>